<dbReference type="InterPro" id="IPR003599">
    <property type="entry name" value="Ig_sub"/>
</dbReference>
<dbReference type="Pfam" id="PF13895">
    <property type="entry name" value="Ig_2"/>
    <property type="match status" value="1"/>
</dbReference>
<dbReference type="InterPro" id="IPR036179">
    <property type="entry name" value="Ig-like_dom_sf"/>
</dbReference>
<sequence>MPGNMSRAIFTLLLFGTALQGLDAVMVFQHETAEVAVGQNISLSCVFANTTDIKISQVEWRRNSTTKLVVHHWKMGPHYFSQDVYFDTEKNDDGKLIGSNLHFYHTRINDSGSYTCEFTTYPSGSISKVTQLKVKDVEVTCDKNGTLEVGVGENVTVHCELHLYPQAQYRWFKNETIVSETRSLEVRWMESHAGVYTLMVTIGNKTLQKSFNITIVTPTMRPSTAVADSTSQNTDNSSAGVYLPTTGSVEANFTASHLSNNRSQSTTANPYATDSHNDSFTVRPTTGSSTTTTLGLETHHRSTEKTGNVTEEHVPSDVYHQRTSLTTTESTQGGVTITSVNLPSSNLTTGVETAVTIEKAGTDTHMLVNLVGHVLVLTTENSRRGGGV</sequence>
<evidence type="ECO:0000313" key="4">
    <source>
        <dbReference type="EMBL" id="KAK0144455.1"/>
    </source>
</evidence>
<name>A0AA47P104_MERPO</name>
<dbReference type="InterPro" id="IPR042381">
    <property type="entry name" value="CD96"/>
</dbReference>
<gene>
    <name evidence="4" type="primary">Nectin2_1</name>
    <name evidence="4" type="ORF">N1851_017158</name>
</gene>
<keyword evidence="2" id="KW-0732">Signal</keyword>
<evidence type="ECO:0000313" key="5">
    <source>
        <dbReference type="Proteomes" id="UP001174136"/>
    </source>
</evidence>
<comment type="caution">
    <text evidence="4">The sequence shown here is derived from an EMBL/GenBank/DDBJ whole genome shotgun (WGS) entry which is preliminary data.</text>
</comment>
<reference evidence="4" key="1">
    <citation type="journal article" date="2023" name="Front. Mar. Sci.">
        <title>A new Merluccius polli reference genome to investigate the effects of global change in West African waters.</title>
        <authorList>
            <person name="Mateo J.L."/>
            <person name="Blanco-Fernandez C."/>
            <person name="Garcia-Vazquez E."/>
            <person name="Machado-Schiaffino G."/>
        </authorList>
    </citation>
    <scope>NUCLEOTIDE SEQUENCE</scope>
    <source>
        <strain evidence="4">C29</strain>
        <tissue evidence="4">Fin</tissue>
    </source>
</reference>
<feature type="signal peptide" evidence="2">
    <location>
        <begin position="1"/>
        <end position="24"/>
    </location>
</feature>
<evidence type="ECO:0000256" key="1">
    <source>
        <dbReference type="SAM" id="MobiDB-lite"/>
    </source>
</evidence>
<feature type="region of interest" description="Disordered" evidence="1">
    <location>
        <begin position="255"/>
        <end position="310"/>
    </location>
</feature>
<dbReference type="AlphaFoldDB" id="A0AA47P104"/>
<dbReference type="Proteomes" id="UP001174136">
    <property type="component" value="Unassembled WGS sequence"/>
</dbReference>
<protein>
    <submittedName>
        <fullName evidence="4">Nectin-2</fullName>
    </submittedName>
</protein>
<organism evidence="4 5">
    <name type="scientific">Merluccius polli</name>
    <name type="common">Benguela hake</name>
    <name type="synonym">Merluccius cadenati</name>
    <dbReference type="NCBI Taxonomy" id="89951"/>
    <lineage>
        <taxon>Eukaryota</taxon>
        <taxon>Metazoa</taxon>
        <taxon>Chordata</taxon>
        <taxon>Craniata</taxon>
        <taxon>Vertebrata</taxon>
        <taxon>Euteleostomi</taxon>
        <taxon>Actinopterygii</taxon>
        <taxon>Neopterygii</taxon>
        <taxon>Teleostei</taxon>
        <taxon>Neoteleostei</taxon>
        <taxon>Acanthomorphata</taxon>
        <taxon>Zeiogadaria</taxon>
        <taxon>Gadariae</taxon>
        <taxon>Gadiformes</taxon>
        <taxon>Gadoidei</taxon>
        <taxon>Merlucciidae</taxon>
        <taxon>Merluccius</taxon>
    </lineage>
</organism>
<dbReference type="Gene3D" id="2.60.40.10">
    <property type="entry name" value="Immunoglobulins"/>
    <property type="match status" value="2"/>
</dbReference>
<feature type="compositionally biased region" description="Low complexity" evidence="1">
    <location>
        <begin position="285"/>
        <end position="296"/>
    </location>
</feature>
<dbReference type="PROSITE" id="PS50835">
    <property type="entry name" value="IG_LIKE"/>
    <property type="match status" value="1"/>
</dbReference>
<evidence type="ECO:0000259" key="3">
    <source>
        <dbReference type="PROSITE" id="PS50835"/>
    </source>
</evidence>
<dbReference type="GO" id="GO:0006954">
    <property type="term" value="P:inflammatory response"/>
    <property type="evidence" value="ECO:0007669"/>
    <property type="project" value="TreeGrafter"/>
</dbReference>
<dbReference type="GO" id="GO:0007160">
    <property type="term" value="P:cell-matrix adhesion"/>
    <property type="evidence" value="ECO:0007669"/>
    <property type="project" value="TreeGrafter"/>
</dbReference>
<accession>A0AA47P104</accession>
<feature type="compositionally biased region" description="Polar residues" evidence="1">
    <location>
        <begin position="255"/>
        <end position="284"/>
    </location>
</feature>
<dbReference type="PANTHER" id="PTHR15317:SF1">
    <property type="entry name" value="T-CELL SURFACE PROTEIN TACTILE"/>
    <property type="match status" value="1"/>
</dbReference>
<feature type="domain" description="Ig-like" evidence="3">
    <location>
        <begin position="23"/>
        <end position="127"/>
    </location>
</feature>
<evidence type="ECO:0000256" key="2">
    <source>
        <dbReference type="SAM" id="SignalP"/>
    </source>
</evidence>
<keyword evidence="5" id="KW-1185">Reference proteome</keyword>
<dbReference type="SMART" id="SM00409">
    <property type="entry name" value="IG"/>
    <property type="match status" value="2"/>
</dbReference>
<dbReference type="SUPFAM" id="SSF48726">
    <property type="entry name" value="Immunoglobulin"/>
    <property type="match status" value="2"/>
</dbReference>
<dbReference type="Pfam" id="PF07686">
    <property type="entry name" value="V-set"/>
    <property type="match status" value="1"/>
</dbReference>
<feature type="chain" id="PRO_5041442004" evidence="2">
    <location>
        <begin position="25"/>
        <end position="388"/>
    </location>
</feature>
<proteinExistence type="predicted"/>
<dbReference type="EMBL" id="JAOPHQ010003133">
    <property type="protein sequence ID" value="KAK0144455.1"/>
    <property type="molecule type" value="Genomic_DNA"/>
</dbReference>
<dbReference type="InterPro" id="IPR013106">
    <property type="entry name" value="Ig_V-set"/>
</dbReference>
<dbReference type="PANTHER" id="PTHR15317">
    <property type="entry name" value="T-CELL SURFACE PROTEIN TACTILE"/>
    <property type="match status" value="1"/>
</dbReference>
<dbReference type="InterPro" id="IPR013783">
    <property type="entry name" value="Ig-like_fold"/>
</dbReference>
<dbReference type="InterPro" id="IPR007110">
    <property type="entry name" value="Ig-like_dom"/>
</dbReference>
<feature type="compositionally biased region" description="Basic and acidic residues" evidence="1">
    <location>
        <begin position="297"/>
        <end position="310"/>
    </location>
</feature>